<sequence>MTFAGLLLKILALKGTRMDAKLIDELEKRIESLLTAYGSLKDENRLLRDENNRLQHERGGFKNRIDAILNKLEEVERS</sequence>
<proteinExistence type="predicted"/>
<evidence type="ECO:0000313" key="2">
    <source>
        <dbReference type="EMBL" id="ABQ25303.1"/>
    </source>
</evidence>
<dbReference type="AlphaFoldDB" id="A5GAV1"/>
<dbReference type="EMBL" id="CP000698">
    <property type="protein sequence ID" value="ABQ25303.1"/>
    <property type="molecule type" value="Genomic_DNA"/>
</dbReference>
<organism evidence="2 3">
    <name type="scientific">Geotalea uraniireducens (strain Rf4)</name>
    <name type="common">Geobacter uraniireducens</name>
    <dbReference type="NCBI Taxonomy" id="351605"/>
    <lineage>
        <taxon>Bacteria</taxon>
        <taxon>Pseudomonadati</taxon>
        <taxon>Thermodesulfobacteriota</taxon>
        <taxon>Desulfuromonadia</taxon>
        <taxon>Geobacterales</taxon>
        <taxon>Geobacteraceae</taxon>
        <taxon>Geotalea</taxon>
    </lineage>
</organism>
<gene>
    <name evidence="2" type="ordered locus">Gura_1097</name>
</gene>
<dbReference type="Proteomes" id="UP000006695">
    <property type="component" value="Chromosome"/>
</dbReference>
<reference evidence="2 3" key="1">
    <citation type="submission" date="2007-05" db="EMBL/GenBank/DDBJ databases">
        <title>Complete sequence of Geobacter uraniireducens Rf4.</title>
        <authorList>
            <consortium name="US DOE Joint Genome Institute"/>
            <person name="Copeland A."/>
            <person name="Lucas S."/>
            <person name="Lapidus A."/>
            <person name="Barry K."/>
            <person name="Detter J.C."/>
            <person name="Glavina del Rio T."/>
            <person name="Hammon N."/>
            <person name="Israni S."/>
            <person name="Dalin E."/>
            <person name="Tice H."/>
            <person name="Pitluck S."/>
            <person name="Chertkov O."/>
            <person name="Brettin T."/>
            <person name="Bruce D."/>
            <person name="Han C."/>
            <person name="Schmutz J."/>
            <person name="Larimer F."/>
            <person name="Land M."/>
            <person name="Hauser L."/>
            <person name="Kyrpides N."/>
            <person name="Mikhailova N."/>
            <person name="Shelobolina E."/>
            <person name="Aklujkar M."/>
            <person name="Lovley D."/>
            <person name="Richardson P."/>
        </authorList>
    </citation>
    <scope>NUCLEOTIDE SEQUENCE [LARGE SCALE GENOMIC DNA]</scope>
    <source>
        <strain evidence="2 3">Rf4</strain>
    </source>
</reference>
<dbReference type="HOGENOM" id="CLU_171174_3_1_7"/>
<feature type="coiled-coil region" evidence="1">
    <location>
        <begin position="23"/>
        <end position="57"/>
    </location>
</feature>
<keyword evidence="3" id="KW-1185">Reference proteome</keyword>
<accession>A5GAV1</accession>
<evidence type="ECO:0000313" key="3">
    <source>
        <dbReference type="Proteomes" id="UP000006695"/>
    </source>
</evidence>
<keyword evidence="1" id="KW-0175">Coiled coil</keyword>
<dbReference type="KEGG" id="gur:Gura_1097"/>
<protein>
    <recommendedName>
        <fullName evidence="4">Cell division protein ZapB</fullName>
    </recommendedName>
</protein>
<evidence type="ECO:0000256" key="1">
    <source>
        <dbReference type="SAM" id="Coils"/>
    </source>
</evidence>
<dbReference type="Gene3D" id="1.20.5.340">
    <property type="match status" value="1"/>
</dbReference>
<name>A5GAV1_GEOUR</name>
<evidence type="ECO:0008006" key="4">
    <source>
        <dbReference type="Google" id="ProtNLM"/>
    </source>
</evidence>
<dbReference type="STRING" id="351605.Gura_1097"/>